<dbReference type="Pfam" id="PF09339">
    <property type="entry name" value="HTH_IclR"/>
    <property type="match status" value="1"/>
</dbReference>
<name>A0A2I1IQ94_9ACTO</name>
<dbReference type="InterPro" id="IPR036388">
    <property type="entry name" value="WH-like_DNA-bd_sf"/>
</dbReference>
<dbReference type="RefSeq" id="WP_024330667.1">
    <property type="nucleotide sequence ID" value="NZ_CP118948.1"/>
</dbReference>
<dbReference type="PANTHER" id="PTHR18964">
    <property type="entry name" value="ROK (REPRESSOR, ORF, KINASE) FAMILY"/>
    <property type="match status" value="1"/>
</dbReference>
<reference evidence="3 4" key="1">
    <citation type="submission" date="2017-12" db="EMBL/GenBank/DDBJ databases">
        <title>Phylogenetic diversity of female urinary microbiome.</title>
        <authorList>
            <person name="Thomas-White K."/>
            <person name="Wolfe A.J."/>
        </authorList>
    </citation>
    <scope>NUCLEOTIDE SEQUENCE [LARGE SCALE GENOMIC DNA]</scope>
    <source>
        <strain evidence="3 4">UMB0402</strain>
    </source>
</reference>
<dbReference type="InterPro" id="IPR036390">
    <property type="entry name" value="WH_DNA-bd_sf"/>
</dbReference>
<evidence type="ECO:0000259" key="2">
    <source>
        <dbReference type="Pfam" id="PF09339"/>
    </source>
</evidence>
<keyword evidence="4" id="KW-1185">Reference proteome</keyword>
<dbReference type="SUPFAM" id="SSF46785">
    <property type="entry name" value="Winged helix' DNA-binding domain"/>
    <property type="match status" value="1"/>
</dbReference>
<dbReference type="InterPro" id="IPR005471">
    <property type="entry name" value="Tscrpt_reg_IclR_N"/>
</dbReference>
<dbReference type="InterPro" id="IPR043129">
    <property type="entry name" value="ATPase_NBD"/>
</dbReference>
<protein>
    <submittedName>
        <fullName evidence="3">ROK family transcriptional regulator</fullName>
    </submittedName>
</protein>
<sequence>MTVGKNSQSLRQDNLCLLLRNILSAETALSRASLAKQVGLARPTVSRLIDELVDLGIVSELEPVRNAVGRPAAPLVPRPGAYCSIGIEVNLNYLAVVVLDLAGAELFKVCESYACRAGSPKQVIGRAFSLLRDFNVPAGMQIVSIWLAVPGLVTPDRKSVITSPNLGWENVTPSAFEWDNLTGLTATISPTNLILANEADASAYTYIYSAPGKLNADATFLYLSAEVGIGAAIVRRGKIFGGQHGWAGEIGHMCVDSAGPVCRCGSNGCLEQYAGLEAMVRRAGLERDASIDQLLTAAGEGETKAEQALCECARALGIAVANVLNLLDLDLVILGGHLAALHERISDVFLDELRHRVLSSRWASISVSPSKYGRFTAARGAALAGLEAFIRNPETWSA</sequence>
<dbReference type="EMBL" id="PKKO01000001">
    <property type="protein sequence ID" value="PKY73296.1"/>
    <property type="molecule type" value="Genomic_DNA"/>
</dbReference>
<proteinExistence type="inferred from homology"/>
<comment type="similarity">
    <text evidence="1">Belongs to the ROK (NagC/XylR) family.</text>
</comment>
<dbReference type="Gene3D" id="3.30.420.40">
    <property type="match status" value="2"/>
</dbReference>
<dbReference type="Proteomes" id="UP000235122">
    <property type="component" value="Unassembled WGS sequence"/>
</dbReference>
<gene>
    <name evidence="3" type="ORF">CYJ19_01530</name>
</gene>
<evidence type="ECO:0000313" key="3">
    <source>
        <dbReference type="EMBL" id="PKY73296.1"/>
    </source>
</evidence>
<dbReference type="AlphaFoldDB" id="A0A2I1IQ94"/>
<comment type="caution">
    <text evidence="3">The sequence shown here is derived from an EMBL/GenBank/DDBJ whole genome shotgun (WGS) entry which is preliminary data.</text>
</comment>
<dbReference type="Gene3D" id="1.10.10.10">
    <property type="entry name" value="Winged helix-like DNA-binding domain superfamily/Winged helix DNA-binding domain"/>
    <property type="match status" value="1"/>
</dbReference>
<accession>A0A2I1IQ94</accession>
<evidence type="ECO:0000313" key="4">
    <source>
        <dbReference type="Proteomes" id="UP000235122"/>
    </source>
</evidence>
<dbReference type="GeneID" id="35866259"/>
<evidence type="ECO:0000256" key="1">
    <source>
        <dbReference type="ARBA" id="ARBA00006479"/>
    </source>
</evidence>
<organism evidence="3 4">
    <name type="scientific">Winkia neuii</name>
    <dbReference type="NCBI Taxonomy" id="33007"/>
    <lineage>
        <taxon>Bacteria</taxon>
        <taxon>Bacillati</taxon>
        <taxon>Actinomycetota</taxon>
        <taxon>Actinomycetes</taxon>
        <taxon>Actinomycetales</taxon>
        <taxon>Actinomycetaceae</taxon>
        <taxon>Winkia</taxon>
    </lineage>
</organism>
<dbReference type="Pfam" id="PF00480">
    <property type="entry name" value="ROK"/>
    <property type="match status" value="1"/>
</dbReference>
<dbReference type="PANTHER" id="PTHR18964:SF149">
    <property type="entry name" value="BIFUNCTIONAL UDP-N-ACETYLGLUCOSAMINE 2-EPIMERASE_N-ACETYLMANNOSAMINE KINASE"/>
    <property type="match status" value="1"/>
</dbReference>
<dbReference type="InterPro" id="IPR000600">
    <property type="entry name" value="ROK"/>
</dbReference>
<dbReference type="SUPFAM" id="SSF53067">
    <property type="entry name" value="Actin-like ATPase domain"/>
    <property type="match status" value="2"/>
</dbReference>
<feature type="domain" description="HTH iclR-type" evidence="2">
    <location>
        <begin position="18"/>
        <end position="59"/>
    </location>
</feature>
<dbReference type="STRING" id="33007.HMPREF3198_00948"/>